<evidence type="ECO:0008006" key="4">
    <source>
        <dbReference type="Google" id="ProtNLM"/>
    </source>
</evidence>
<dbReference type="AlphaFoldDB" id="A0A7W9J379"/>
<comment type="caution">
    <text evidence="2">The sequence shown here is derived from an EMBL/GenBank/DDBJ whole genome shotgun (WGS) entry which is preliminary data.</text>
</comment>
<feature type="region of interest" description="Disordered" evidence="1">
    <location>
        <begin position="165"/>
        <end position="185"/>
    </location>
</feature>
<evidence type="ECO:0000256" key="1">
    <source>
        <dbReference type="SAM" id="MobiDB-lite"/>
    </source>
</evidence>
<gene>
    <name evidence="2" type="ORF">HDA39_001503</name>
</gene>
<dbReference type="Proteomes" id="UP000549971">
    <property type="component" value="Unassembled WGS sequence"/>
</dbReference>
<protein>
    <recommendedName>
        <fullName evidence="4">Nucleic acid/nucleotide deaminase of polymorphic system toxin</fullName>
    </recommendedName>
</protein>
<name>A0A7W9J379_9ACTN</name>
<organism evidence="2 3">
    <name type="scientific">Kribbella italica</name>
    <dbReference type="NCBI Taxonomy" id="1540520"/>
    <lineage>
        <taxon>Bacteria</taxon>
        <taxon>Bacillati</taxon>
        <taxon>Actinomycetota</taxon>
        <taxon>Actinomycetes</taxon>
        <taxon>Propionibacteriales</taxon>
        <taxon>Kribbellaceae</taxon>
        <taxon>Kribbella</taxon>
    </lineage>
</organism>
<evidence type="ECO:0000313" key="2">
    <source>
        <dbReference type="EMBL" id="MBB5834769.1"/>
    </source>
</evidence>
<feature type="region of interest" description="Disordered" evidence="1">
    <location>
        <begin position="87"/>
        <end position="150"/>
    </location>
</feature>
<evidence type="ECO:0000313" key="3">
    <source>
        <dbReference type="Proteomes" id="UP000549971"/>
    </source>
</evidence>
<accession>A0A7W9J379</accession>
<sequence length="295" mass="31660">MLSELQRVAQGLVDSLNEIPRVIAALDTRARICRDHAAIVMQLSGGSATMAAQQLDAAARACEGAAHYLSLAPPKAHGWAQQMVDGIRTAGPTGDGAARRPDAPGGSMPPADRRPDDDQAEPEGGKLGKAAGSGDEASPEDEPSTLGTSDEEAWRLFGKLPVRDESKPVRQKTRGIWRDDDGTEQPLISGQLASEGEGDDPYYQQVKAFMRQRRIGRQDGEPMVASHVESKFAMFMRERGLTRATIAVNKLPCTGDLSCDDLLPQFLPAGGTLTVFGPAGFKKTYRGLDENGHLR</sequence>
<dbReference type="Pfam" id="PF14428">
    <property type="entry name" value="DddA-like"/>
    <property type="match status" value="1"/>
</dbReference>
<keyword evidence="3" id="KW-1185">Reference proteome</keyword>
<dbReference type="InterPro" id="IPR032724">
    <property type="entry name" value="SCP1.201-like"/>
</dbReference>
<reference evidence="2 3" key="1">
    <citation type="submission" date="2020-08" db="EMBL/GenBank/DDBJ databases">
        <title>Sequencing the genomes of 1000 actinobacteria strains.</title>
        <authorList>
            <person name="Klenk H.-P."/>
        </authorList>
    </citation>
    <scope>NUCLEOTIDE SEQUENCE [LARGE SCALE GENOMIC DNA]</scope>
    <source>
        <strain evidence="2 3">DSM 28967</strain>
    </source>
</reference>
<proteinExistence type="predicted"/>
<dbReference type="RefSeq" id="WP_184794491.1">
    <property type="nucleotide sequence ID" value="NZ_JACHMY010000001.1"/>
</dbReference>
<dbReference type="EMBL" id="JACHMY010000001">
    <property type="protein sequence ID" value="MBB5834769.1"/>
    <property type="molecule type" value="Genomic_DNA"/>
</dbReference>